<dbReference type="InterPro" id="IPR018247">
    <property type="entry name" value="EF_Hand_1_Ca_BS"/>
</dbReference>
<dbReference type="EMBL" id="MLFK01000007">
    <property type="protein sequence ID" value="OIV41651.1"/>
    <property type="molecule type" value="Genomic_DNA"/>
</dbReference>
<reference evidence="2 3" key="1">
    <citation type="submission" date="2016-10" db="EMBL/GenBank/DDBJ databases">
        <title>Draft Genome Sequence of Rhizobacteria Flavobacterium johnsoniae CI04.</title>
        <authorList>
            <person name="Bravo J.I."/>
            <person name="Lozano G.L."/>
            <person name="Handelsman J."/>
        </authorList>
    </citation>
    <scope>NUCLEOTIDE SEQUENCE [LARGE SCALE GENOMIC DNA]</scope>
    <source>
        <strain evidence="2 3">CI04</strain>
    </source>
</reference>
<name>A0A1J7BSH4_FLAJO</name>
<evidence type="ECO:0000313" key="2">
    <source>
        <dbReference type="EMBL" id="OIV41651.1"/>
    </source>
</evidence>
<dbReference type="Proteomes" id="UP000182826">
    <property type="component" value="Unassembled WGS sequence"/>
</dbReference>
<feature type="signal peptide" evidence="1">
    <location>
        <begin position="1"/>
        <end position="18"/>
    </location>
</feature>
<proteinExistence type="predicted"/>
<protein>
    <recommendedName>
        <fullName evidence="4">EF-hand domain-containing protein</fullName>
    </recommendedName>
</protein>
<sequence length="196" mass="22363">MSKFILLFFFLFSTTLSAQKDNFNKEIAKAKGDLNKDGLIDYAEVLQDTLSETYPYKINVYFAEANGSFKLAVSSVKAIDPQYPEGKNGYNNGNSFYEIKIIKGILIISNELIRGNFEHKFRYQNGNFELIGFSQVYSDGQGTMGTIDFNLSTGIRIKTTEPYGQDDFPVTNTKKKILIRPLPKMQDFVPFKTEYF</sequence>
<feature type="chain" id="PRO_5009643561" description="EF-hand domain-containing protein" evidence="1">
    <location>
        <begin position="19"/>
        <end position="196"/>
    </location>
</feature>
<evidence type="ECO:0000256" key="1">
    <source>
        <dbReference type="SAM" id="SignalP"/>
    </source>
</evidence>
<dbReference type="RefSeq" id="WP_071637202.1">
    <property type="nucleotide sequence ID" value="NZ_MLFK01000007.1"/>
</dbReference>
<accession>A0A1J7BSH4</accession>
<organism evidence="2 3">
    <name type="scientific">Flavobacterium johnsoniae</name>
    <name type="common">Cytophaga johnsonae</name>
    <dbReference type="NCBI Taxonomy" id="986"/>
    <lineage>
        <taxon>Bacteria</taxon>
        <taxon>Pseudomonadati</taxon>
        <taxon>Bacteroidota</taxon>
        <taxon>Flavobacteriia</taxon>
        <taxon>Flavobacteriales</taxon>
        <taxon>Flavobacteriaceae</taxon>
        <taxon>Flavobacterium</taxon>
    </lineage>
</organism>
<comment type="caution">
    <text evidence="2">The sequence shown here is derived from an EMBL/GenBank/DDBJ whole genome shotgun (WGS) entry which is preliminary data.</text>
</comment>
<keyword evidence="3" id="KW-1185">Reference proteome</keyword>
<dbReference type="AlphaFoldDB" id="A0A1J7BSH4"/>
<gene>
    <name evidence="2" type="ORF">BKM63_14090</name>
</gene>
<dbReference type="OrthoDB" id="86940at2"/>
<dbReference type="PROSITE" id="PS00018">
    <property type="entry name" value="EF_HAND_1"/>
    <property type="match status" value="1"/>
</dbReference>
<keyword evidence="1" id="KW-0732">Signal</keyword>
<evidence type="ECO:0000313" key="3">
    <source>
        <dbReference type="Proteomes" id="UP000182826"/>
    </source>
</evidence>
<evidence type="ECO:0008006" key="4">
    <source>
        <dbReference type="Google" id="ProtNLM"/>
    </source>
</evidence>